<sequence>MVCKSIREVFDALVTNFGPRRLKKQKNIAGQVVLITGAGNGIGRLIAKKLVATGCILVLWDIDDIGNDQTKRLCEESGGEAYAYHVDMSDRQAIYATASKVTSDVGVVNIVINNAGILRDAGDFLKKSDEFIERTIRVNMMSHIWMAKAFLPAMIEQNCGHIVCVCSLSGIVGAKDIVDYSASKFGAFGFQEALENEMYHRGHDIHFTTICPSYIQTSMVDEIPLSSSTDFLSPTVVADEVVFATLTNKRIVLLPKMVYLLYAAKGLFPRRTFQRLLLHLQK</sequence>
<dbReference type="Pfam" id="PF00106">
    <property type="entry name" value="adh_short"/>
    <property type="match status" value="1"/>
</dbReference>
<evidence type="ECO:0000256" key="8">
    <source>
        <dbReference type="ARBA" id="ARBA00023136"/>
    </source>
</evidence>
<keyword evidence="6" id="KW-0560">Oxidoreductase</keyword>
<evidence type="ECO:0000256" key="2">
    <source>
        <dbReference type="ARBA" id="ARBA00006484"/>
    </source>
</evidence>
<dbReference type="EMBL" id="KI669015">
    <property type="protein sequence ID" value="ETN70015.1"/>
    <property type="molecule type" value="Genomic_DNA"/>
</dbReference>
<evidence type="ECO:0000256" key="5">
    <source>
        <dbReference type="ARBA" id="ARBA00022989"/>
    </source>
</evidence>
<keyword evidence="7" id="KW-0443">Lipid metabolism</keyword>
<accession>W2SK79</accession>
<dbReference type="AlphaFoldDB" id="W2SK79"/>
<evidence type="ECO:0000256" key="11">
    <source>
        <dbReference type="ARBA" id="ARBA00082544"/>
    </source>
</evidence>
<proteinExistence type="inferred from homology"/>
<comment type="similarity">
    <text evidence="2 12">Belongs to the short-chain dehydrogenases/reductases (SDR) family.</text>
</comment>
<evidence type="ECO:0000256" key="3">
    <source>
        <dbReference type="ARBA" id="ARBA00022692"/>
    </source>
</evidence>
<keyword evidence="4" id="KW-0521">NADP</keyword>
<dbReference type="PANTHER" id="PTHR24322">
    <property type="entry name" value="PKSB"/>
    <property type="match status" value="1"/>
</dbReference>
<dbReference type="CDD" id="cd05339">
    <property type="entry name" value="17beta-HSDXI-like_SDR_c"/>
    <property type="match status" value="1"/>
</dbReference>
<organism evidence="13 14">
    <name type="scientific">Necator americanus</name>
    <name type="common">Human hookworm</name>
    <dbReference type="NCBI Taxonomy" id="51031"/>
    <lineage>
        <taxon>Eukaryota</taxon>
        <taxon>Metazoa</taxon>
        <taxon>Ecdysozoa</taxon>
        <taxon>Nematoda</taxon>
        <taxon>Chromadorea</taxon>
        <taxon>Rhabditida</taxon>
        <taxon>Rhabditina</taxon>
        <taxon>Rhabditomorpha</taxon>
        <taxon>Strongyloidea</taxon>
        <taxon>Ancylostomatidae</taxon>
        <taxon>Bunostominae</taxon>
        <taxon>Necator</taxon>
    </lineage>
</organism>
<protein>
    <recommendedName>
        <fullName evidence="10">Short-chain dehydrogenase/reductase 3</fullName>
    </recommendedName>
    <alternativeName>
        <fullName evidence="11">Retinal short-chain dehydrogenase/reductase 1</fullName>
    </alternativeName>
</protein>
<dbReference type="OrthoDB" id="10253736at2759"/>
<dbReference type="PANTHER" id="PTHR24322:SF742">
    <property type="entry name" value="PROTEIN DHS-3"/>
    <property type="match status" value="1"/>
</dbReference>
<dbReference type="KEGG" id="nai:NECAME_00963"/>
<dbReference type="GeneID" id="25341007"/>
<dbReference type="GO" id="GO:0005811">
    <property type="term" value="C:lipid droplet"/>
    <property type="evidence" value="ECO:0007669"/>
    <property type="project" value="TreeGrafter"/>
</dbReference>
<dbReference type="Gene3D" id="3.40.50.720">
    <property type="entry name" value="NAD(P)-binding Rossmann-like Domain"/>
    <property type="match status" value="1"/>
</dbReference>
<dbReference type="Proteomes" id="UP000053676">
    <property type="component" value="Unassembled WGS sequence"/>
</dbReference>
<keyword evidence="8" id="KW-0472">Membrane</keyword>
<evidence type="ECO:0000256" key="1">
    <source>
        <dbReference type="ARBA" id="ARBA00004141"/>
    </source>
</evidence>
<evidence type="ECO:0000256" key="10">
    <source>
        <dbReference type="ARBA" id="ARBA00068717"/>
    </source>
</evidence>
<dbReference type="InterPro" id="IPR036291">
    <property type="entry name" value="NAD(P)-bd_dom_sf"/>
</dbReference>
<gene>
    <name evidence="13" type="ORF">NECAME_00963</name>
</gene>
<dbReference type="OMA" id="ETKQMCE"/>
<dbReference type="SUPFAM" id="SSF51735">
    <property type="entry name" value="NAD(P)-binding Rossmann-fold domains"/>
    <property type="match status" value="1"/>
</dbReference>
<dbReference type="PRINTS" id="PR00080">
    <property type="entry name" value="SDRFAMILY"/>
</dbReference>
<dbReference type="GO" id="GO:0052650">
    <property type="term" value="F:all-trans-retinol dehydrogenase (NADP+) activity"/>
    <property type="evidence" value="ECO:0007669"/>
    <property type="project" value="UniProtKB-ARBA"/>
</dbReference>
<dbReference type="FunFam" id="3.40.50.720:FF:000131">
    <property type="entry name" value="Short-chain dehydrogenase/reductase 3"/>
    <property type="match status" value="1"/>
</dbReference>
<evidence type="ECO:0000313" key="14">
    <source>
        <dbReference type="Proteomes" id="UP000053676"/>
    </source>
</evidence>
<dbReference type="GO" id="GO:0016020">
    <property type="term" value="C:membrane"/>
    <property type="evidence" value="ECO:0007669"/>
    <property type="project" value="UniProtKB-SubCell"/>
</dbReference>
<evidence type="ECO:0000256" key="9">
    <source>
        <dbReference type="ARBA" id="ARBA00059620"/>
    </source>
</evidence>
<dbReference type="PRINTS" id="PR00081">
    <property type="entry name" value="GDHRDH"/>
</dbReference>
<name>W2SK79_NECAM</name>
<reference evidence="14" key="1">
    <citation type="journal article" date="2014" name="Nat. Genet.">
        <title>Genome of the human hookworm Necator americanus.</title>
        <authorList>
            <person name="Tang Y.T."/>
            <person name="Gao X."/>
            <person name="Rosa B.A."/>
            <person name="Abubucker S."/>
            <person name="Hallsworth-Pepin K."/>
            <person name="Martin J."/>
            <person name="Tyagi R."/>
            <person name="Heizer E."/>
            <person name="Zhang X."/>
            <person name="Bhonagiri-Palsikar V."/>
            <person name="Minx P."/>
            <person name="Warren W.C."/>
            <person name="Wang Q."/>
            <person name="Zhan B."/>
            <person name="Hotez P.J."/>
            <person name="Sternberg P.W."/>
            <person name="Dougall A."/>
            <person name="Gaze S.T."/>
            <person name="Mulvenna J."/>
            <person name="Sotillo J."/>
            <person name="Ranganathan S."/>
            <person name="Rabelo E.M."/>
            <person name="Wilson R.K."/>
            <person name="Felgner P.L."/>
            <person name="Bethony J."/>
            <person name="Hawdon J.M."/>
            <person name="Gasser R.B."/>
            <person name="Loukas A."/>
            <person name="Mitreva M."/>
        </authorList>
    </citation>
    <scope>NUCLEOTIDE SEQUENCE [LARGE SCALE GENOMIC DNA]</scope>
</reference>
<evidence type="ECO:0000313" key="13">
    <source>
        <dbReference type="EMBL" id="ETN70015.1"/>
    </source>
</evidence>
<evidence type="ECO:0000256" key="4">
    <source>
        <dbReference type="ARBA" id="ARBA00022857"/>
    </source>
</evidence>
<keyword evidence="5" id="KW-1133">Transmembrane helix</keyword>
<comment type="function">
    <text evidence="9">Catalyzes the reduction of all-trans-retinal to all-trans-retinol in the presence of NADPH.</text>
</comment>
<dbReference type="InterPro" id="IPR002347">
    <property type="entry name" value="SDR_fam"/>
</dbReference>
<evidence type="ECO:0000256" key="6">
    <source>
        <dbReference type="ARBA" id="ARBA00023002"/>
    </source>
</evidence>
<evidence type="ECO:0000256" key="12">
    <source>
        <dbReference type="RuleBase" id="RU000363"/>
    </source>
</evidence>
<comment type="subcellular location">
    <subcellularLocation>
        <location evidence="1">Membrane</location>
        <topology evidence="1">Multi-pass membrane protein</topology>
    </subcellularLocation>
</comment>
<dbReference type="CTD" id="25341007"/>
<keyword evidence="14" id="KW-1185">Reference proteome</keyword>
<keyword evidence="3" id="KW-0812">Transmembrane</keyword>
<dbReference type="STRING" id="51031.W2SK79"/>
<evidence type="ECO:0000256" key="7">
    <source>
        <dbReference type="ARBA" id="ARBA00023098"/>
    </source>
</evidence>